<dbReference type="InterPro" id="IPR041700">
    <property type="entry name" value="OMP_b-brl_3"/>
</dbReference>
<dbReference type="GO" id="GO:0009279">
    <property type="term" value="C:cell outer membrane"/>
    <property type="evidence" value="ECO:0007669"/>
    <property type="project" value="UniProtKB-SubCell"/>
</dbReference>
<protein>
    <submittedName>
        <fullName evidence="12">TonB-dependent receptor plug</fullName>
    </submittedName>
</protein>
<reference key="1">
    <citation type="submission" date="2010-11" db="EMBL/GenBank/DDBJ databases">
        <title>The complete genome of Leadbetterella byssophila DSM 17132.</title>
        <authorList>
            <consortium name="US DOE Joint Genome Institute (JGI-PGF)"/>
            <person name="Lucas S."/>
            <person name="Copeland A."/>
            <person name="Lapidus A."/>
            <person name="Glavina del Rio T."/>
            <person name="Dalin E."/>
            <person name="Tice H."/>
            <person name="Bruce D."/>
            <person name="Goodwin L."/>
            <person name="Pitluck S."/>
            <person name="Kyrpides N."/>
            <person name="Mavromatis K."/>
            <person name="Ivanova N."/>
            <person name="Teshima H."/>
            <person name="Brettin T."/>
            <person name="Detter J.C."/>
            <person name="Han C."/>
            <person name="Tapia R."/>
            <person name="Land M."/>
            <person name="Hauser L."/>
            <person name="Markowitz V."/>
            <person name="Cheng J.-F."/>
            <person name="Hugenholtz P."/>
            <person name="Woyke T."/>
            <person name="Wu D."/>
            <person name="Tindall B."/>
            <person name="Pomrenke H.G."/>
            <person name="Brambilla E."/>
            <person name="Klenk H.-P."/>
            <person name="Eisen J.A."/>
        </authorList>
    </citation>
    <scope>NUCLEOTIDE SEQUENCE [LARGE SCALE GENOMIC DNA]</scope>
    <source>
        <strain>DSM 17132</strain>
    </source>
</reference>
<evidence type="ECO:0000313" key="13">
    <source>
        <dbReference type="Proteomes" id="UP000007435"/>
    </source>
</evidence>
<gene>
    <name evidence="12" type="ordered locus">Lbys_3093</name>
</gene>
<proteinExistence type="predicted"/>
<feature type="compositionally biased region" description="Basic and acidic residues" evidence="8">
    <location>
        <begin position="32"/>
        <end position="47"/>
    </location>
</feature>
<dbReference type="InterPro" id="IPR039426">
    <property type="entry name" value="TonB-dep_rcpt-like"/>
</dbReference>
<keyword evidence="7" id="KW-0998">Cell outer membrane</keyword>
<evidence type="ECO:0000259" key="10">
    <source>
        <dbReference type="Pfam" id="PF07715"/>
    </source>
</evidence>
<evidence type="ECO:0000256" key="2">
    <source>
        <dbReference type="ARBA" id="ARBA00022448"/>
    </source>
</evidence>
<keyword evidence="13" id="KW-1185">Reference proteome</keyword>
<reference evidence="12 13" key="2">
    <citation type="journal article" date="2011" name="Stand. Genomic Sci.">
        <title>Complete genome sequence of Leadbetterella byssophila type strain (4M15).</title>
        <authorList>
            <person name="Abt B."/>
            <person name="Teshima H."/>
            <person name="Lucas S."/>
            <person name="Lapidus A."/>
            <person name="Del Rio T.G."/>
            <person name="Nolan M."/>
            <person name="Tice H."/>
            <person name="Cheng J.F."/>
            <person name="Pitluck S."/>
            <person name="Liolios K."/>
            <person name="Pagani I."/>
            <person name="Ivanova N."/>
            <person name="Mavromatis K."/>
            <person name="Pati A."/>
            <person name="Tapia R."/>
            <person name="Han C."/>
            <person name="Goodwin L."/>
            <person name="Chen A."/>
            <person name="Palaniappan K."/>
            <person name="Land M."/>
            <person name="Hauser L."/>
            <person name="Chang Y.J."/>
            <person name="Jeffries C.D."/>
            <person name="Rohde M."/>
            <person name="Goker M."/>
            <person name="Tindall B.J."/>
            <person name="Detter J.C."/>
            <person name="Woyke T."/>
            <person name="Bristow J."/>
            <person name="Eisen J.A."/>
            <person name="Markowitz V."/>
            <person name="Hugenholtz P."/>
            <person name="Klenk H.P."/>
            <person name="Kyrpides N.C."/>
        </authorList>
    </citation>
    <scope>NUCLEOTIDE SEQUENCE [LARGE SCALE GENOMIC DNA]</scope>
    <source>
        <strain evidence="13">DSM 17132 / JCM 16389 / KACC 11308 / NBRC 106382 / 4M15</strain>
    </source>
</reference>
<evidence type="ECO:0000256" key="8">
    <source>
        <dbReference type="SAM" id="MobiDB-lite"/>
    </source>
</evidence>
<dbReference type="InterPro" id="IPR012910">
    <property type="entry name" value="Plug_dom"/>
</dbReference>
<dbReference type="eggNOG" id="COG4771">
    <property type="taxonomic scope" value="Bacteria"/>
</dbReference>
<name>E4RUL9_LEAB4</name>
<keyword evidence="4" id="KW-0812">Transmembrane</keyword>
<evidence type="ECO:0000259" key="11">
    <source>
        <dbReference type="Pfam" id="PF14905"/>
    </source>
</evidence>
<keyword evidence="12" id="KW-0675">Receptor</keyword>
<dbReference type="EMBL" id="CP002305">
    <property type="protein sequence ID" value="ADQ18755.1"/>
    <property type="molecule type" value="Genomic_DNA"/>
</dbReference>
<dbReference type="Gene3D" id="2.40.170.20">
    <property type="entry name" value="TonB-dependent receptor, beta-barrel domain"/>
    <property type="match status" value="1"/>
</dbReference>
<dbReference type="Pfam" id="PF07715">
    <property type="entry name" value="Plug"/>
    <property type="match status" value="1"/>
</dbReference>
<evidence type="ECO:0000256" key="9">
    <source>
        <dbReference type="SAM" id="SignalP"/>
    </source>
</evidence>
<dbReference type="KEGG" id="lby:Lbys_3093"/>
<dbReference type="RefSeq" id="WP_013409784.1">
    <property type="nucleotide sequence ID" value="NC_014655.1"/>
</dbReference>
<dbReference type="SUPFAM" id="SSF56935">
    <property type="entry name" value="Porins"/>
    <property type="match status" value="1"/>
</dbReference>
<keyword evidence="2" id="KW-0813">Transport</keyword>
<dbReference type="STRING" id="649349.Lbys_3093"/>
<evidence type="ECO:0000256" key="4">
    <source>
        <dbReference type="ARBA" id="ARBA00022692"/>
    </source>
</evidence>
<dbReference type="Pfam" id="PF14905">
    <property type="entry name" value="OMP_b-brl_3"/>
    <property type="match status" value="1"/>
</dbReference>
<dbReference type="InterPro" id="IPR008969">
    <property type="entry name" value="CarboxyPept-like_regulatory"/>
</dbReference>
<dbReference type="Gene3D" id="2.60.40.1120">
    <property type="entry name" value="Carboxypeptidase-like, regulatory domain"/>
    <property type="match status" value="1"/>
</dbReference>
<dbReference type="Pfam" id="PF13715">
    <property type="entry name" value="CarbopepD_reg_2"/>
    <property type="match status" value="1"/>
</dbReference>
<dbReference type="Proteomes" id="UP000007435">
    <property type="component" value="Chromosome"/>
</dbReference>
<dbReference type="Gene3D" id="2.170.130.10">
    <property type="entry name" value="TonB-dependent receptor, plug domain"/>
    <property type="match status" value="1"/>
</dbReference>
<evidence type="ECO:0000256" key="7">
    <source>
        <dbReference type="ARBA" id="ARBA00023237"/>
    </source>
</evidence>
<dbReference type="SUPFAM" id="SSF49464">
    <property type="entry name" value="Carboxypeptidase regulatory domain-like"/>
    <property type="match status" value="1"/>
</dbReference>
<keyword evidence="5 9" id="KW-0732">Signal</keyword>
<keyword evidence="6" id="KW-0472">Membrane</keyword>
<dbReference type="AlphaFoldDB" id="E4RUL9"/>
<dbReference type="GO" id="GO:0044718">
    <property type="term" value="P:siderophore transmembrane transport"/>
    <property type="evidence" value="ECO:0007669"/>
    <property type="project" value="TreeGrafter"/>
</dbReference>
<evidence type="ECO:0000256" key="1">
    <source>
        <dbReference type="ARBA" id="ARBA00004571"/>
    </source>
</evidence>
<feature type="chain" id="PRO_5003188159" evidence="9">
    <location>
        <begin position="21"/>
        <end position="877"/>
    </location>
</feature>
<feature type="signal peptide" evidence="9">
    <location>
        <begin position="1"/>
        <end position="20"/>
    </location>
</feature>
<dbReference type="GO" id="GO:0015344">
    <property type="term" value="F:siderophore uptake transmembrane transporter activity"/>
    <property type="evidence" value="ECO:0007669"/>
    <property type="project" value="TreeGrafter"/>
</dbReference>
<feature type="region of interest" description="Disordered" evidence="8">
    <location>
        <begin position="23"/>
        <end position="47"/>
    </location>
</feature>
<accession>E4RUL9</accession>
<evidence type="ECO:0000256" key="5">
    <source>
        <dbReference type="ARBA" id="ARBA00022729"/>
    </source>
</evidence>
<sequence>MMSRKTLILISLLFSTTAFAQWGPPGGGGGHGRQEERTPPNRQQNRELNLETAPKGNSKITGNIVDSELTTAVEFASVALLDGTSGKALDGTMADENGKFEFKKIGEGTYTITVSFVGYETLKIEKVKVEKGKDVDLGVIKLKSSSITLEGVVVTGEKPLIEEKVDRLVYNAEKDLTSAGGDASDVLKNVPMLSVDLDGNVSLRGSENIQVLINNKPSTIVASSIADALKMIPSELIKSVEVITSPSAKYDAEGTAGIINIITKKSTLQGLNLNINGGLGNRASNLGFNGNYRTGKLGISFGGFGRMNYNKSKSESFNENLVTGLRTDQLATGKNNGMFGRYNLGFDYDLGSGQTLYGGMAVGVRNFNRKNDQRFNYSGLDSLGNAYELIRQELRDMEALTKGLTFDYNLDYVKVFSPGTEWSVSAMYSHSKDKSDNYTNYLNGINNTITQKQWNDNDNLNTELTFQTDFMKSIGKNQQLEVGAKSVTREIDSKYLYLLGSTGVSQDRENFNNLPADPKNPGGGLKYSQTVYAAYAAYTYSTASKWTIKAGGRFEYTTLDADQTINQVGADVPVKQYFSDKYPVFVPSVNLSKPFGTYTTKLSYNYRIQRPGMRQLNPNINIVDPLNVSMGTTDLNPEKTHNVELSVSKSIGKSYLTLSTFGRYSGNNITRISMTAADASTRYPYIPELQNLDPSAIVTTFENVGKESTVGGNIFANIVITRNWNITGNFDMYYVNIEGKEFKGDRMVSRTTDGVVLGGRLSTNLKLSDKWSFQANGGYRGKRVNLQGAFGAMPNYSVAIRYDINKDASLGLGADNFFGGMTMKNNSATTQFISNSTSYMYNQNVRLTFSYKLGNMKFVQSKKRGINNDDTKGGDEE</sequence>
<feature type="domain" description="Outer membrane protein beta-barrel" evidence="11">
    <location>
        <begin position="417"/>
        <end position="851"/>
    </location>
</feature>
<organism evidence="12 13">
    <name type="scientific">Leadbetterella byssophila (strain DSM 17132 / JCM 16389 / KACC 11308 / NBRC 106382 / 4M15)</name>
    <dbReference type="NCBI Taxonomy" id="649349"/>
    <lineage>
        <taxon>Bacteria</taxon>
        <taxon>Pseudomonadati</taxon>
        <taxon>Bacteroidota</taxon>
        <taxon>Cytophagia</taxon>
        <taxon>Cytophagales</taxon>
        <taxon>Leadbetterellaceae</taxon>
        <taxon>Leadbetterella</taxon>
    </lineage>
</organism>
<dbReference type="InterPro" id="IPR036942">
    <property type="entry name" value="Beta-barrel_TonB_sf"/>
</dbReference>
<dbReference type="HOGENOM" id="CLU_017617_0_0_10"/>
<keyword evidence="3" id="KW-1134">Transmembrane beta strand</keyword>
<dbReference type="InterPro" id="IPR037066">
    <property type="entry name" value="Plug_dom_sf"/>
</dbReference>
<evidence type="ECO:0000313" key="12">
    <source>
        <dbReference type="EMBL" id="ADQ18755.1"/>
    </source>
</evidence>
<comment type="subcellular location">
    <subcellularLocation>
        <location evidence="1">Cell outer membrane</location>
        <topology evidence="1">Multi-pass membrane protein</topology>
    </subcellularLocation>
</comment>
<evidence type="ECO:0000256" key="6">
    <source>
        <dbReference type="ARBA" id="ARBA00023136"/>
    </source>
</evidence>
<dbReference type="PANTHER" id="PTHR30069:SF29">
    <property type="entry name" value="HEMOGLOBIN AND HEMOGLOBIN-HAPTOGLOBIN-BINDING PROTEIN 1-RELATED"/>
    <property type="match status" value="1"/>
</dbReference>
<feature type="domain" description="TonB-dependent receptor plug" evidence="10">
    <location>
        <begin position="170"/>
        <end position="258"/>
    </location>
</feature>
<evidence type="ECO:0000256" key="3">
    <source>
        <dbReference type="ARBA" id="ARBA00022452"/>
    </source>
</evidence>
<dbReference type="PANTHER" id="PTHR30069">
    <property type="entry name" value="TONB-DEPENDENT OUTER MEMBRANE RECEPTOR"/>
    <property type="match status" value="1"/>
</dbReference>